<keyword evidence="2" id="KW-1185">Reference proteome</keyword>
<name>A0A923MWG0_9BURK</name>
<evidence type="ECO:0000313" key="2">
    <source>
        <dbReference type="Proteomes" id="UP000608513"/>
    </source>
</evidence>
<proteinExistence type="predicted"/>
<sequence length="351" mass="39475">MNDLIELHRHRPEVTLAAHVRTRRKERADRAKARDLIYLDTNAWKCMADYRQKKPNLTPAMVAFGEALERAAQKDAFAFPIGLPTFFELDSMTHPGTRTAVTDLVDELSHGFCIAPFQDRVGHELHQLRRNALDTPDELADFLCSPIELLGIPAFSLPEFVRDHVDDETFNKAFFDSVSDLPFSVQLQVASSAPGAKWDNSRGIADLNAGKDAHQQEVVNLNTGIFLELKGCIATWFDQEGIELDPKDIVNYAVNAQYHWHQKPASRALPTLRVLSALYGLMRFDAKRRYRDGDPNDFMVAASALPVAHALFTDRKLCNLLSDPRIGLGDFSNCAFVSGFDEMAKFLVDRE</sequence>
<protein>
    <submittedName>
        <fullName evidence="1">Uncharacterized protein</fullName>
    </submittedName>
</protein>
<comment type="caution">
    <text evidence="1">The sequence shown here is derived from an EMBL/GenBank/DDBJ whole genome shotgun (WGS) entry which is preliminary data.</text>
</comment>
<gene>
    <name evidence="1" type="ORF">H8N03_25860</name>
</gene>
<evidence type="ECO:0000313" key="1">
    <source>
        <dbReference type="EMBL" id="MBC5786390.1"/>
    </source>
</evidence>
<dbReference type="EMBL" id="JACORT010000019">
    <property type="protein sequence ID" value="MBC5786390.1"/>
    <property type="molecule type" value="Genomic_DNA"/>
</dbReference>
<dbReference type="RefSeq" id="WP_187079137.1">
    <property type="nucleotide sequence ID" value="NZ_JACORT010000019.1"/>
</dbReference>
<dbReference type="Proteomes" id="UP000608513">
    <property type="component" value="Unassembled WGS sequence"/>
</dbReference>
<reference evidence="1" key="1">
    <citation type="submission" date="2020-08" db="EMBL/GenBank/DDBJ databases">
        <title>Ramlibacter sp. USB13 16S ribosomal RNA gene genome sequencing and assembly.</title>
        <authorList>
            <person name="Kang M."/>
        </authorList>
    </citation>
    <scope>NUCLEOTIDE SEQUENCE</scope>
    <source>
        <strain evidence="1">USB13</strain>
    </source>
</reference>
<dbReference type="AlphaFoldDB" id="A0A923MWG0"/>
<accession>A0A923MWG0</accession>
<organism evidence="1 2">
    <name type="scientific">Ramlibacter cellulosilyticus</name>
    <dbReference type="NCBI Taxonomy" id="2764187"/>
    <lineage>
        <taxon>Bacteria</taxon>
        <taxon>Pseudomonadati</taxon>
        <taxon>Pseudomonadota</taxon>
        <taxon>Betaproteobacteria</taxon>
        <taxon>Burkholderiales</taxon>
        <taxon>Comamonadaceae</taxon>
        <taxon>Ramlibacter</taxon>
    </lineage>
</organism>